<dbReference type="EMBL" id="JAJHPV010000021">
    <property type="protein sequence ID" value="MCC6073225.1"/>
    <property type="molecule type" value="Genomic_DNA"/>
</dbReference>
<proteinExistence type="predicted"/>
<dbReference type="Proteomes" id="UP001198701">
    <property type="component" value="Unassembled WGS sequence"/>
</dbReference>
<feature type="chain" id="PRO_5045562345" evidence="1">
    <location>
        <begin position="27"/>
        <end position="46"/>
    </location>
</feature>
<comment type="caution">
    <text evidence="2">The sequence shown here is derived from an EMBL/GenBank/DDBJ whole genome shotgun (WGS) entry which is preliminary data.</text>
</comment>
<evidence type="ECO:0000256" key="1">
    <source>
        <dbReference type="SAM" id="SignalP"/>
    </source>
</evidence>
<dbReference type="RefSeq" id="WP_229434332.1">
    <property type="nucleotide sequence ID" value="NZ_JAJHPV010000021.1"/>
</dbReference>
<reference evidence="2 3" key="1">
    <citation type="submission" date="2021-11" db="EMBL/GenBank/DDBJ databases">
        <authorList>
            <person name="Huq M.A."/>
        </authorList>
    </citation>
    <scope>NUCLEOTIDE SEQUENCE [LARGE SCALE GENOMIC DNA]</scope>
    <source>
        <strain evidence="2 3">MAHUQ-52</strain>
    </source>
</reference>
<keyword evidence="1" id="KW-0732">Signal</keyword>
<name>A0ABS8J115_9BURK</name>
<protein>
    <submittedName>
        <fullName evidence="2">Uncharacterized protein</fullName>
    </submittedName>
</protein>
<feature type="signal peptide" evidence="1">
    <location>
        <begin position="1"/>
        <end position="26"/>
    </location>
</feature>
<organism evidence="2 3">
    <name type="scientific">Massilia agrisoli</name>
    <dbReference type="NCBI Taxonomy" id="2892444"/>
    <lineage>
        <taxon>Bacteria</taxon>
        <taxon>Pseudomonadati</taxon>
        <taxon>Pseudomonadota</taxon>
        <taxon>Betaproteobacteria</taxon>
        <taxon>Burkholderiales</taxon>
        <taxon>Oxalobacteraceae</taxon>
        <taxon>Telluria group</taxon>
        <taxon>Massilia</taxon>
    </lineage>
</organism>
<evidence type="ECO:0000313" key="2">
    <source>
        <dbReference type="EMBL" id="MCC6073225.1"/>
    </source>
</evidence>
<keyword evidence="3" id="KW-1185">Reference proteome</keyword>
<evidence type="ECO:0000313" key="3">
    <source>
        <dbReference type="Proteomes" id="UP001198701"/>
    </source>
</evidence>
<gene>
    <name evidence="2" type="ORF">LMJ30_20040</name>
</gene>
<accession>A0ABS8J115</accession>
<sequence length="46" mass="4824">MKLSMHLRVAVLIAHVALCTAIVLEAAQSDGEHAGAALSLLHPAHR</sequence>